<sequence length="167" mass="19382">MNNSKFLKIVIVFLLVVNIGTLTFMWVHRPPKNEVVEGFFAKELQFTNQQKEQFEELVHQHREAMCALKEDDRMAHDAYLDLLKNPKVTPQMIHAAVSKIGACREKEELAMFYHFQKVRAICSSEQKKKFDEIIREAARMMRPKPNHDGPPPGRENGAEMMPPPPRP</sequence>
<keyword evidence="2" id="KW-0472">Membrane</keyword>
<gene>
    <name evidence="3" type="ORF">CLV55_10978</name>
</gene>
<organism evidence="3 4">
    <name type="scientific">Flavobacterium aciduliphilum</name>
    <dbReference type="NCBI Taxonomy" id="1101402"/>
    <lineage>
        <taxon>Bacteria</taxon>
        <taxon>Pseudomonadati</taxon>
        <taxon>Bacteroidota</taxon>
        <taxon>Flavobacteriia</taxon>
        <taxon>Flavobacteriales</taxon>
        <taxon>Flavobacteriaceae</taxon>
        <taxon>Flavobacterium</taxon>
    </lineage>
</organism>
<keyword evidence="2" id="KW-0812">Transmembrane</keyword>
<dbReference type="OrthoDB" id="1202605at2"/>
<dbReference type="AlphaFoldDB" id="A0A328YJQ4"/>
<reference evidence="3 4" key="1">
    <citation type="submission" date="2018-06" db="EMBL/GenBank/DDBJ databases">
        <title>Genomic Encyclopedia of Archaeal and Bacterial Type Strains, Phase II (KMG-II): from individual species to whole genera.</title>
        <authorList>
            <person name="Goeker M."/>
        </authorList>
    </citation>
    <scope>NUCLEOTIDE SEQUENCE [LARGE SCALE GENOMIC DNA]</scope>
    <source>
        <strain evidence="3 4">DSM 25663</strain>
    </source>
</reference>
<comment type="caution">
    <text evidence="3">The sequence shown here is derived from an EMBL/GenBank/DDBJ whole genome shotgun (WGS) entry which is preliminary data.</text>
</comment>
<keyword evidence="2" id="KW-1133">Transmembrane helix</keyword>
<feature type="transmembrane region" description="Helical" evidence="2">
    <location>
        <begin position="6"/>
        <end position="27"/>
    </location>
</feature>
<protein>
    <submittedName>
        <fullName evidence="3">Heavy-metal resistance protein</fullName>
    </submittedName>
</protein>
<evidence type="ECO:0000256" key="2">
    <source>
        <dbReference type="SAM" id="Phobius"/>
    </source>
</evidence>
<dbReference type="InterPro" id="IPR012899">
    <property type="entry name" value="LTXXQ"/>
</dbReference>
<dbReference type="Gene3D" id="1.20.120.1490">
    <property type="match status" value="1"/>
</dbReference>
<evidence type="ECO:0000256" key="1">
    <source>
        <dbReference type="SAM" id="MobiDB-lite"/>
    </source>
</evidence>
<proteinExistence type="predicted"/>
<dbReference type="Pfam" id="PF07813">
    <property type="entry name" value="LTXXQ"/>
    <property type="match status" value="1"/>
</dbReference>
<evidence type="ECO:0000313" key="3">
    <source>
        <dbReference type="EMBL" id="RAR70827.1"/>
    </source>
</evidence>
<keyword evidence="4" id="KW-1185">Reference proteome</keyword>
<dbReference type="Proteomes" id="UP000248840">
    <property type="component" value="Unassembled WGS sequence"/>
</dbReference>
<feature type="region of interest" description="Disordered" evidence="1">
    <location>
        <begin position="138"/>
        <end position="167"/>
    </location>
</feature>
<dbReference type="RefSeq" id="WP_158527033.1">
    <property type="nucleotide sequence ID" value="NZ_QLSZ01000009.1"/>
</dbReference>
<dbReference type="GO" id="GO:0042597">
    <property type="term" value="C:periplasmic space"/>
    <property type="evidence" value="ECO:0007669"/>
    <property type="project" value="InterPro"/>
</dbReference>
<name>A0A328YJQ4_9FLAO</name>
<accession>A0A328YJQ4</accession>
<evidence type="ECO:0000313" key="4">
    <source>
        <dbReference type="Proteomes" id="UP000248840"/>
    </source>
</evidence>
<dbReference type="EMBL" id="QLSZ01000009">
    <property type="protein sequence ID" value="RAR70827.1"/>
    <property type="molecule type" value="Genomic_DNA"/>
</dbReference>